<proteinExistence type="predicted"/>
<evidence type="ECO:0008006" key="4">
    <source>
        <dbReference type="Google" id="ProtNLM"/>
    </source>
</evidence>
<keyword evidence="1" id="KW-0812">Transmembrane</keyword>
<comment type="caution">
    <text evidence="2">The sequence shown here is derived from an EMBL/GenBank/DDBJ whole genome shotgun (WGS) entry which is preliminary data.</text>
</comment>
<keyword evidence="1" id="KW-1133">Transmembrane helix</keyword>
<accession>A0ABR9AZU3</accession>
<feature type="transmembrane region" description="Helical" evidence="1">
    <location>
        <begin position="141"/>
        <end position="159"/>
    </location>
</feature>
<feature type="transmembrane region" description="Helical" evidence="1">
    <location>
        <begin position="51"/>
        <end position="71"/>
    </location>
</feature>
<dbReference type="EMBL" id="JACYTN010000013">
    <property type="protein sequence ID" value="MBD8499605.1"/>
    <property type="molecule type" value="Genomic_DNA"/>
</dbReference>
<feature type="transmembrane region" description="Helical" evidence="1">
    <location>
        <begin position="171"/>
        <end position="189"/>
    </location>
</feature>
<organism evidence="2 3">
    <name type="scientific">Paenibacillus arenosi</name>
    <dbReference type="NCBI Taxonomy" id="2774142"/>
    <lineage>
        <taxon>Bacteria</taxon>
        <taxon>Bacillati</taxon>
        <taxon>Bacillota</taxon>
        <taxon>Bacilli</taxon>
        <taxon>Bacillales</taxon>
        <taxon>Paenibacillaceae</taxon>
        <taxon>Paenibacillus</taxon>
    </lineage>
</organism>
<evidence type="ECO:0000313" key="2">
    <source>
        <dbReference type="EMBL" id="MBD8499605.1"/>
    </source>
</evidence>
<feature type="transmembrane region" description="Helical" evidence="1">
    <location>
        <begin position="77"/>
        <end position="99"/>
    </location>
</feature>
<dbReference type="RefSeq" id="WP_192025945.1">
    <property type="nucleotide sequence ID" value="NZ_JACYTN010000013.1"/>
</dbReference>
<dbReference type="Proteomes" id="UP000634529">
    <property type="component" value="Unassembled WGS sequence"/>
</dbReference>
<name>A0ABR9AZU3_9BACL</name>
<protein>
    <recommendedName>
        <fullName evidence="4">Prolipoprotein diacylglyceryl transferase</fullName>
    </recommendedName>
</protein>
<evidence type="ECO:0000256" key="1">
    <source>
        <dbReference type="SAM" id="Phobius"/>
    </source>
</evidence>
<feature type="transmembrane region" description="Helical" evidence="1">
    <location>
        <begin position="6"/>
        <end position="30"/>
    </location>
</feature>
<feature type="transmembrane region" description="Helical" evidence="1">
    <location>
        <begin position="111"/>
        <end position="135"/>
    </location>
</feature>
<evidence type="ECO:0000313" key="3">
    <source>
        <dbReference type="Proteomes" id="UP000634529"/>
    </source>
</evidence>
<feature type="transmembrane region" description="Helical" evidence="1">
    <location>
        <begin position="195"/>
        <end position="217"/>
    </location>
</feature>
<sequence>MQDAIFWGPFIIKYSYIAFALSALAAYTAMKYWLKDMNEVNTPVLDDITNVSFWSLLVWKFSVVIFNPIQIFNNPYYLLYFNGGERGIWLAAIVALIFLIMKSKKREISGWVYMATVTTGFLTYKLMEALFQLLFSSTTQSIVSDLIPFVITFALLMWLDIKKENFRQPFEMYQLIVWFSIGQILSAFLQDNRAAVFMGLSIEQLIFFILALSCLFLQNFKMKSDFHVSK</sequence>
<reference evidence="2 3" key="1">
    <citation type="submission" date="2020-09" db="EMBL/GenBank/DDBJ databases">
        <title>Paenibacillus sp. CAU 1523 isolated from sand of Haeundae Beach.</title>
        <authorList>
            <person name="Kim W."/>
        </authorList>
    </citation>
    <scope>NUCLEOTIDE SEQUENCE [LARGE SCALE GENOMIC DNA]</scope>
    <source>
        <strain evidence="2 3">CAU 1523</strain>
    </source>
</reference>
<keyword evidence="1" id="KW-0472">Membrane</keyword>
<keyword evidence="3" id="KW-1185">Reference proteome</keyword>
<gene>
    <name evidence="2" type="ORF">IFO66_15015</name>
</gene>